<dbReference type="EMBL" id="JACEEZ010008573">
    <property type="protein sequence ID" value="KAG0723152.1"/>
    <property type="molecule type" value="Genomic_DNA"/>
</dbReference>
<accession>A0A8J5CYR4</accession>
<dbReference type="Proteomes" id="UP000770661">
    <property type="component" value="Unassembled WGS sequence"/>
</dbReference>
<feature type="compositionally biased region" description="Basic and acidic residues" evidence="1">
    <location>
        <begin position="222"/>
        <end position="233"/>
    </location>
</feature>
<feature type="compositionally biased region" description="Low complexity" evidence="1">
    <location>
        <begin position="207"/>
        <end position="216"/>
    </location>
</feature>
<feature type="region of interest" description="Disordered" evidence="1">
    <location>
        <begin position="149"/>
        <end position="233"/>
    </location>
</feature>
<sequence length="233" mass="25153">MAKAIYCLKLHMLKSQLSLTGREKAGVERVALFVALVYCKQWHEAPISVKAPLNDVLFLEILKTYPDQTVAKAAESPATHLWYVSEENTGLAFFDSRIDVEEKKQMVKALDKPASKEGTQAIGGKKDDDVFLPLVLRQFEDTVLLSETRRGRGLPGKGPGIVGGGTTDSRTLGNGHLASEWSTMPRSGASPSPALPGVHEVGRTGEVSPPVSLPPSETCGAGEKKEDLQKKAF</sequence>
<reference evidence="2" key="1">
    <citation type="submission" date="2020-07" db="EMBL/GenBank/DDBJ databases">
        <title>The High-quality genome of the commercially important snow crab, Chionoecetes opilio.</title>
        <authorList>
            <person name="Jeong J.-H."/>
            <person name="Ryu S."/>
        </authorList>
    </citation>
    <scope>NUCLEOTIDE SEQUENCE</scope>
    <source>
        <strain evidence="2">MADBK_172401_WGS</strain>
        <tissue evidence="2">Digestive gland</tissue>
    </source>
</reference>
<evidence type="ECO:0000313" key="2">
    <source>
        <dbReference type="EMBL" id="KAG0723152.1"/>
    </source>
</evidence>
<dbReference type="OrthoDB" id="6627880at2759"/>
<evidence type="ECO:0000313" key="3">
    <source>
        <dbReference type="Proteomes" id="UP000770661"/>
    </source>
</evidence>
<dbReference type="AlphaFoldDB" id="A0A8J5CYR4"/>
<keyword evidence="3" id="KW-1185">Reference proteome</keyword>
<evidence type="ECO:0000256" key="1">
    <source>
        <dbReference type="SAM" id="MobiDB-lite"/>
    </source>
</evidence>
<organism evidence="2 3">
    <name type="scientific">Chionoecetes opilio</name>
    <name type="common">Atlantic snow crab</name>
    <name type="synonym">Cancer opilio</name>
    <dbReference type="NCBI Taxonomy" id="41210"/>
    <lineage>
        <taxon>Eukaryota</taxon>
        <taxon>Metazoa</taxon>
        <taxon>Ecdysozoa</taxon>
        <taxon>Arthropoda</taxon>
        <taxon>Crustacea</taxon>
        <taxon>Multicrustacea</taxon>
        <taxon>Malacostraca</taxon>
        <taxon>Eumalacostraca</taxon>
        <taxon>Eucarida</taxon>
        <taxon>Decapoda</taxon>
        <taxon>Pleocyemata</taxon>
        <taxon>Brachyura</taxon>
        <taxon>Eubrachyura</taxon>
        <taxon>Majoidea</taxon>
        <taxon>Majidae</taxon>
        <taxon>Chionoecetes</taxon>
    </lineage>
</organism>
<proteinExistence type="predicted"/>
<comment type="caution">
    <text evidence="2">The sequence shown here is derived from an EMBL/GenBank/DDBJ whole genome shotgun (WGS) entry which is preliminary data.</text>
</comment>
<feature type="compositionally biased region" description="Gly residues" evidence="1">
    <location>
        <begin position="153"/>
        <end position="166"/>
    </location>
</feature>
<protein>
    <submittedName>
        <fullName evidence="2">Uncharacterized protein</fullName>
    </submittedName>
</protein>
<gene>
    <name evidence="2" type="ORF">GWK47_043187</name>
</gene>
<name>A0A8J5CYR4_CHIOP</name>